<dbReference type="Gene3D" id="1.10.357.140">
    <property type="entry name" value="UbiA prenyltransferase"/>
    <property type="match status" value="1"/>
</dbReference>
<accession>R7SXV1</accession>
<protein>
    <recommendedName>
        <fullName evidence="9">UbiA prenyltransferase family</fullName>
    </recommendedName>
</protein>
<gene>
    <name evidence="7" type="ORF">DICSQDRAFT_171005</name>
</gene>
<keyword evidence="2 5" id="KW-0812">Transmembrane</keyword>
<proteinExistence type="predicted"/>
<evidence type="ECO:0008006" key="9">
    <source>
        <dbReference type="Google" id="ProtNLM"/>
    </source>
</evidence>
<dbReference type="KEGG" id="dsq:DICSQDRAFT_171005"/>
<dbReference type="PANTHER" id="PTHR42723">
    <property type="entry name" value="CHLOROPHYLL SYNTHASE"/>
    <property type="match status" value="1"/>
</dbReference>
<dbReference type="EMBL" id="JH719415">
    <property type="protein sequence ID" value="EJF60560.1"/>
    <property type="molecule type" value="Genomic_DNA"/>
</dbReference>
<dbReference type="InterPro" id="IPR044878">
    <property type="entry name" value="UbiA_sf"/>
</dbReference>
<dbReference type="Proteomes" id="UP000053319">
    <property type="component" value="Unassembled WGS sequence"/>
</dbReference>
<dbReference type="PANTHER" id="PTHR42723:SF1">
    <property type="entry name" value="CHLOROPHYLL SYNTHASE, CHLOROPLASTIC"/>
    <property type="match status" value="1"/>
</dbReference>
<comment type="subcellular location">
    <subcellularLocation>
        <location evidence="1">Membrane</location>
        <topology evidence="1">Multi-pass membrane protein</topology>
    </subcellularLocation>
</comment>
<reference evidence="7 8" key="1">
    <citation type="journal article" date="2012" name="Science">
        <title>The Paleozoic origin of enzymatic lignin decomposition reconstructed from 31 fungal genomes.</title>
        <authorList>
            <person name="Floudas D."/>
            <person name="Binder M."/>
            <person name="Riley R."/>
            <person name="Barry K."/>
            <person name="Blanchette R.A."/>
            <person name="Henrissat B."/>
            <person name="Martinez A.T."/>
            <person name="Otillar R."/>
            <person name="Spatafora J.W."/>
            <person name="Yadav J.S."/>
            <person name="Aerts A."/>
            <person name="Benoit I."/>
            <person name="Boyd A."/>
            <person name="Carlson A."/>
            <person name="Copeland A."/>
            <person name="Coutinho P.M."/>
            <person name="de Vries R.P."/>
            <person name="Ferreira P."/>
            <person name="Findley K."/>
            <person name="Foster B."/>
            <person name="Gaskell J."/>
            <person name="Glotzer D."/>
            <person name="Gorecki P."/>
            <person name="Heitman J."/>
            <person name="Hesse C."/>
            <person name="Hori C."/>
            <person name="Igarashi K."/>
            <person name="Jurgens J.A."/>
            <person name="Kallen N."/>
            <person name="Kersten P."/>
            <person name="Kohler A."/>
            <person name="Kuees U."/>
            <person name="Kumar T.K.A."/>
            <person name="Kuo A."/>
            <person name="LaButti K."/>
            <person name="Larrondo L.F."/>
            <person name="Lindquist E."/>
            <person name="Ling A."/>
            <person name="Lombard V."/>
            <person name="Lucas S."/>
            <person name="Lundell T."/>
            <person name="Martin R."/>
            <person name="McLaughlin D.J."/>
            <person name="Morgenstern I."/>
            <person name="Morin E."/>
            <person name="Murat C."/>
            <person name="Nagy L.G."/>
            <person name="Nolan M."/>
            <person name="Ohm R.A."/>
            <person name="Patyshakuliyeva A."/>
            <person name="Rokas A."/>
            <person name="Ruiz-Duenas F.J."/>
            <person name="Sabat G."/>
            <person name="Salamov A."/>
            <person name="Samejima M."/>
            <person name="Schmutz J."/>
            <person name="Slot J.C."/>
            <person name="St John F."/>
            <person name="Stenlid J."/>
            <person name="Sun H."/>
            <person name="Sun S."/>
            <person name="Syed K."/>
            <person name="Tsang A."/>
            <person name="Wiebenga A."/>
            <person name="Young D."/>
            <person name="Pisabarro A."/>
            <person name="Eastwood D.C."/>
            <person name="Martin F."/>
            <person name="Cullen D."/>
            <person name="Grigoriev I.V."/>
            <person name="Hibbett D.S."/>
        </authorList>
    </citation>
    <scope>NUCLEOTIDE SEQUENCE [LARGE SCALE GENOMIC DNA]</scope>
    <source>
        <strain evidence="7 8">LYAD-421 SS1</strain>
    </source>
</reference>
<evidence type="ECO:0000313" key="8">
    <source>
        <dbReference type="Proteomes" id="UP000053319"/>
    </source>
</evidence>
<dbReference type="CDD" id="cd13965">
    <property type="entry name" value="PT_UbiA_3"/>
    <property type="match status" value="1"/>
</dbReference>
<evidence type="ECO:0000256" key="1">
    <source>
        <dbReference type="ARBA" id="ARBA00004141"/>
    </source>
</evidence>
<feature type="transmembrane region" description="Helical" evidence="5">
    <location>
        <begin position="219"/>
        <end position="237"/>
    </location>
</feature>
<dbReference type="GO" id="GO:0016765">
    <property type="term" value="F:transferase activity, transferring alkyl or aryl (other than methyl) groups"/>
    <property type="evidence" value="ECO:0007669"/>
    <property type="project" value="InterPro"/>
</dbReference>
<dbReference type="HOGENOM" id="CLU_063928_0_0_1"/>
<keyword evidence="4 5" id="KW-0472">Membrane</keyword>
<feature type="chain" id="PRO_5004444473" description="UbiA prenyltransferase family" evidence="6">
    <location>
        <begin position="18"/>
        <end position="272"/>
    </location>
</feature>
<dbReference type="Pfam" id="PF01040">
    <property type="entry name" value="UbiA"/>
    <property type="match status" value="1"/>
</dbReference>
<dbReference type="RefSeq" id="XP_007366699.1">
    <property type="nucleotide sequence ID" value="XM_007366637.1"/>
</dbReference>
<evidence type="ECO:0000256" key="5">
    <source>
        <dbReference type="SAM" id="Phobius"/>
    </source>
</evidence>
<dbReference type="GeneID" id="18839258"/>
<dbReference type="OrthoDB" id="434972at2759"/>
<keyword evidence="6" id="KW-0732">Signal</keyword>
<feature type="transmembrane region" description="Helical" evidence="5">
    <location>
        <begin position="249"/>
        <end position="265"/>
    </location>
</feature>
<dbReference type="AlphaFoldDB" id="R7SXV1"/>
<evidence type="ECO:0000313" key="7">
    <source>
        <dbReference type="EMBL" id="EJF60560.1"/>
    </source>
</evidence>
<name>R7SXV1_DICSQ</name>
<evidence type="ECO:0000256" key="6">
    <source>
        <dbReference type="SAM" id="SignalP"/>
    </source>
</evidence>
<dbReference type="GO" id="GO:0016020">
    <property type="term" value="C:membrane"/>
    <property type="evidence" value="ECO:0007669"/>
    <property type="project" value="UniProtKB-SubCell"/>
</dbReference>
<dbReference type="InterPro" id="IPR050475">
    <property type="entry name" value="Prenyltransferase_related"/>
</dbReference>
<feature type="signal peptide" evidence="6">
    <location>
        <begin position="1"/>
        <end position="17"/>
    </location>
</feature>
<keyword evidence="3 5" id="KW-1133">Transmembrane helix</keyword>
<evidence type="ECO:0000256" key="4">
    <source>
        <dbReference type="ARBA" id="ARBA00023136"/>
    </source>
</evidence>
<evidence type="ECO:0000256" key="3">
    <source>
        <dbReference type="ARBA" id="ARBA00022989"/>
    </source>
</evidence>
<dbReference type="InterPro" id="IPR000537">
    <property type="entry name" value="UbiA_prenyltransferase"/>
</dbReference>
<dbReference type="OMA" id="PFGKNAC"/>
<sequence>MLFTVSDLKTILLPVSAFACATAPIHSFDRLLHALIWIWIHQLMCNVSNQARTRLEDAINKPWRPLPSGRISEPQALVLRWVTVGAAFSCSAIHGGDLMLTTFCLFLTTFAYDELGLAGHHIAKSVCNIGGYTTFEIGATKLMGATHDLDNVSVTAVCISGALIFTTIQAQDFADVEGDAILGRKTFPIYAPELCRIATVIAMSVWSLFLVSFWGIGTVSGATFVVFGSFVGSRYYFLRRPDDDKLSYLLYNIWLTMVHIMPNHARTQLFAY</sequence>
<evidence type="ECO:0000256" key="2">
    <source>
        <dbReference type="ARBA" id="ARBA00022692"/>
    </source>
</evidence>
<organism evidence="7 8">
    <name type="scientific">Dichomitus squalens (strain LYAD-421)</name>
    <name type="common">Western red white-rot fungus</name>
    <dbReference type="NCBI Taxonomy" id="732165"/>
    <lineage>
        <taxon>Eukaryota</taxon>
        <taxon>Fungi</taxon>
        <taxon>Dikarya</taxon>
        <taxon>Basidiomycota</taxon>
        <taxon>Agaricomycotina</taxon>
        <taxon>Agaricomycetes</taxon>
        <taxon>Polyporales</taxon>
        <taxon>Polyporaceae</taxon>
        <taxon>Dichomitus</taxon>
    </lineage>
</organism>